<gene>
    <name evidence="1" type="ORF">CCAM_LOCUS15710</name>
</gene>
<accession>A0A484LCC2</accession>
<protein>
    <submittedName>
        <fullName evidence="1">Uncharacterized protein</fullName>
    </submittedName>
</protein>
<name>A0A484LCC2_9ASTE</name>
<evidence type="ECO:0000313" key="2">
    <source>
        <dbReference type="Proteomes" id="UP000595140"/>
    </source>
</evidence>
<dbReference type="EMBL" id="OOIL02001284">
    <property type="protein sequence ID" value="VFQ73934.1"/>
    <property type="molecule type" value="Genomic_DNA"/>
</dbReference>
<proteinExistence type="predicted"/>
<evidence type="ECO:0000313" key="1">
    <source>
        <dbReference type="EMBL" id="VFQ73934.1"/>
    </source>
</evidence>
<sequence length="66" mass="7817">MTLPSHMPHFVLKSAKRHKNLFPELDLRLKICFFKSDFYLFKAKDLVLVMFLQILGPPNTSRRGKR</sequence>
<dbReference type="Proteomes" id="UP000595140">
    <property type="component" value="Unassembled WGS sequence"/>
</dbReference>
<dbReference type="AlphaFoldDB" id="A0A484LCC2"/>
<organism evidence="1 2">
    <name type="scientific">Cuscuta campestris</name>
    <dbReference type="NCBI Taxonomy" id="132261"/>
    <lineage>
        <taxon>Eukaryota</taxon>
        <taxon>Viridiplantae</taxon>
        <taxon>Streptophyta</taxon>
        <taxon>Embryophyta</taxon>
        <taxon>Tracheophyta</taxon>
        <taxon>Spermatophyta</taxon>
        <taxon>Magnoliopsida</taxon>
        <taxon>eudicotyledons</taxon>
        <taxon>Gunneridae</taxon>
        <taxon>Pentapetalae</taxon>
        <taxon>asterids</taxon>
        <taxon>lamiids</taxon>
        <taxon>Solanales</taxon>
        <taxon>Convolvulaceae</taxon>
        <taxon>Cuscuteae</taxon>
        <taxon>Cuscuta</taxon>
        <taxon>Cuscuta subgen. Grammica</taxon>
        <taxon>Cuscuta sect. Cleistogrammica</taxon>
    </lineage>
</organism>
<reference evidence="1 2" key="1">
    <citation type="submission" date="2018-04" db="EMBL/GenBank/DDBJ databases">
        <authorList>
            <person name="Vogel A."/>
        </authorList>
    </citation>
    <scope>NUCLEOTIDE SEQUENCE [LARGE SCALE GENOMIC DNA]</scope>
</reference>
<keyword evidence="2" id="KW-1185">Reference proteome</keyword>